<dbReference type="InterPro" id="IPR029052">
    <property type="entry name" value="Metallo-depent_PP-like"/>
</dbReference>
<evidence type="ECO:0000313" key="12">
    <source>
        <dbReference type="Proteomes" id="UP000000233"/>
    </source>
</evidence>
<dbReference type="PANTHER" id="PTHR30337:SF0">
    <property type="entry name" value="NUCLEASE SBCCD SUBUNIT D"/>
    <property type="match status" value="1"/>
</dbReference>
<dbReference type="Proteomes" id="UP000000233">
    <property type="component" value="Chromosome"/>
</dbReference>
<dbReference type="InterPro" id="IPR050535">
    <property type="entry name" value="DNA_Repair-Maintenance_Comp"/>
</dbReference>
<feature type="compositionally biased region" description="Basic and acidic residues" evidence="8">
    <location>
        <begin position="20"/>
        <end position="29"/>
    </location>
</feature>
<dbReference type="InterPro" id="IPR041796">
    <property type="entry name" value="Mre11_N"/>
</dbReference>
<feature type="domain" description="Calcineurin-like phosphoesterase" evidence="9">
    <location>
        <begin position="58"/>
        <end position="289"/>
    </location>
</feature>
<dbReference type="HOGENOM" id="CLU_038045_2_1_6"/>
<evidence type="ECO:0000259" key="10">
    <source>
        <dbReference type="Pfam" id="PF12320"/>
    </source>
</evidence>
<dbReference type="InterPro" id="IPR026843">
    <property type="entry name" value="SbcD_C"/>
</dbReference>
<name>A4VHU4_STUS1</name>
<accession>A4VHU4</accession>
<dbReference type="InterPro" id="IPR004593">
    <property type="entry name" value="SbcD"/>
</dbReference>
<evidence type="ECO:0000313" key="11">
    <source>
        <dbReference type="EMBL" id="ABP78545.1"/>
    </source>
</evidence>
<keyword evidence="7" id="KW-0235">DNA replication</keyword>
<reference evidence="11 12" key="1">
    <citation type="journal article" date="2008" name="Proc. Natl. Acad. Sci. U.S.A.">
        <title>Nitrogen fixation island and rhizosphere competence traits in the genome of root-associated Pseudomonas stutzeri A1501.</title>
        <authorList>
            <person name="Yan Y."/>
            <person name="Yang J."/>
            <person name="Dou Y."/>
            <person name="Chen M."/>
            <person name="Ping S."/>
            <person name="Peng J."/>
            <person name="Lu W."/>
            <person name="Zhang W."/>
            <person name="Yao Z."/>
            <person name="Li H."/>
            <person name="Liu W."/>
            <person name="He S."/>
            <person name="Geng L."/>
            <person name="Zhang X."/>
            <person name="Yang F."/>
            <person name="Yu H."/>
            <person name="Zhan Y."/>
            <person name="Li D."/>
            <person name="Lin Z."/>
            <person name="Wang Y."/>
            <person name="Elmerich C."/>
            <person name="Lin M."/>
            <person name="Jin Q."/>
        </authorList>
    </citation>
    <scope>NUCLEOTIDE SEQUENCE [LARGE SCALE GENOMIC DNA]</scope>
    <source>
        <strain evidence="11 12">A1501</strain>
    </source>
</reference>
<dbReference type="PANTHER" id="PTHR30337">
    <property type="entry name" value="COMPONENT OF ATP-DEPENDENT DSDNA EXONUCLEASE"/>
    <property type="match status" value="1"/>
</dbReference>
<dbReference type="GO" id="GO:0004519">
    <property type="term" value="F:endonuclease activity"/>
    <property type="evidence" value="ECO:0007669"/>
    <property type="project" value="UniProtKB-KW"/>
</dbReference>
<keyword evidence="7" id="KW-0233">DNA recombination</keyword>
<evidence type="ECO:0000256" key="5">
    <source>
        <dbReference type="ARBA" id="ARBA00022801"/>
    </source>
</evidence>
<dbReference type="CDD" id="cd00840">
    <property type="entry name" value="MPP_Mre11_N"/>
    <property type="match status" value="1"/>
</dbReference>
<sequence length="468" mass="51591">MRGATCSPGRGKRGAPEPSAEAHDSHECHTPYIRRNFPPHKPSQRFAAAPAHNEPEPMRLIHTSDWHLGQTLHSQDRDHEHAQFLAWLLDQLVAHRADALLIAGDVFDTVNPPLKAQEHLYDFIVRAHEKLPQLDIVMIAGNHDSGGRIELPAPLMKRLNAHAVGRISWVAEGQLDHQRLLVPLHDAAGNTAAWCLTLPFLRPAEVTGMALGDDYMAGIRQVHERLIAAAEAVRQPGQALVAMSHAHMAGGAVSEESERNIVIGNAEALPASLFPESVAYVALGHLHKPQQVAGQARIRYSGSPLPLSFAEVNYPHQVLLVELDGEALKQVDSLAVPRAVEMIRIGRAPLAEVIAALEALPPTGLFDEHLPWLEVRVLLDEPLPDLRQRIETAITGKACRLVRIASEYDGKRGETESEVLLGLDQITPQELFARAWEEQYGNPADEQALDDFATLLQRVEFAHTEDDR</sequence>
<gene>
    <name evidence="7 11" type="primary">sbcD</name>
    <name evidence="11" type="ordered locus">PST_0848</name>
</gene>
<dbReference type="Gene3D" id="3.60.21.10">
    <property type="match status" value="1"/>
</dbReference>
<dbReference type="eggNOG" id="COG0420">
    <property type="taxonomic scope" value="Bacteria"/>
</dbReference>
<dbReference type="InterPro" id="IPR004843">
    <property type="entry name" value="Calcineurin-like_PHP"/>
</dbReference>
<dbReference type="NCBIfam" id="TIGR00619">
    <property type="entry name" value="sbcd"/>
    <property type="match status" value="1"/>
</dbReference>
<proteinExistence type="inferred from homology"/>
<dbReference type="GO" id="GO:0006260">
    <property type="term" value="P:DNA replication"/>
    <property type="evidence" value="ECO:0007669"/>
    <property type="project" value="UniProtKB-KW"/>
</dbReference>
<keyword evidence="6 7" id="KW-0269">Exonuclease</keyword>
<dbReference type="Pfam" id="PF12320">
    <property type="entry name" value="SbcD_C"/>
    <property type="match status" value="1"/>
</dbReference>
<evidence type="ECO:0000256" key="8">
    <source>
        <dbReference type="SAM" id="MobiDB-lite"/>
    </source>
</evidence>
<protein>
    <recommendedName>
        <fullName evidence="3 7">Nuclease SbcCD subunit D</fullName>
    </recommendedName>
</protein>
<dbReference type="KEGG" id="psa:PST_0848"/>
<comment type="subunit">
    <text evidence="2 7">Heterodimer of SbcC and SbcD.</text>
</comment>
<dbReference type="GO" id="GO:0008408">
    <property type="term" value="F:3'-5' exonuclease activity"/>
    <property type="evidence" value="ECO:0007669"/>
    <property type="project" value="InterPro"/>
</dbReference>
<dbReference type="SUPFAM" id="SSF56300">
    <property type="entry name" value="Metallo-dependent phosphatases"/>
    <property type="match status" value="1"/>
</dbReference>
<evidence type="ECO:0000256" key="6">
    <source>
        <dbReference type="ARBA" id="ARBA00022839"/>
    </source>
</evidence>
<dbReference type="Pfam" id="PF00149">
    <property type="entry name" value="Metallophos"/>
    <property type="match status" value="1"/>
</dbReference>
<keyword evidence="12" id="KW-1185">Reference proteome</keyword>
<keyword evidence="5 7" id="KW-0378">Hydrolase</keyword>
<keyword evidence="7" id="KW-0255">Endonuclease</keyword>
<evidence type="ECO:0000259" key="9">
    <source>
        <dbReference type="Pfam" id="PF00149"/>
    </source>
</evidence>
<evidence type="ECO:0000256" key="1">
    <source>
        <dbReference type="ARBA" id="ARBA00010555"/>
    </source>
</evidence>
<dbReference type="GO" id="GO:0006310">
    <property type="term" value="P:DNA recombination"/>
    <property type="evidence" value="ECO:0007669"/>
    <property type="project" value="UniProtKB-KW"/>
</dbReference>
<comment type="function">
    <text evidence="7">SbcCD cleaves DNA hairpin structures. These structures can inhibit DNA replication and are intermediates in certain DNA recombination reactions. The complex acts as a 3'-&gt;5' double strand exonuclease that can open hairpins. It also has a 5' single-strand endonuclease activity.</text>
</comment>
<evidence type="ECO:0000256" key="7">
    <source>
        <dbReference type="RuleBase" id="RU363069"/>
    </source>
</evidence>
<keyword evidence="4 7" id="KW-0540">Nuclease</keyword>
<dbReference type="AlphaFoldDB" id="A4VHU4"/>
<feature type="domain" description="Nuclease SbcCD subunit D C-terminal" evidence="10">
    <location>
        <begin position="340"/>
        <end position="439"/>
    </location>
</feature>
<dbReference type="EMBL" id="CP000304">
    <property type="protein sequence ID" value="ABP78545.1"/>
    <property type="molecule type" value="Genomic_DNA"/>
</dbReference>
<evidence type="ECO:0000256" key="3">
    <source>
        <dbReference type="ARBA" id="ARBA00013365"/>
    </source>
</evidence>
<comment type="similarity">
    <text evidence="1 7">Belongs to the SbcD family.</text>
</comment>
<evidence type="ECO:0000256" key="2">
    <source>
        <dbReference type="ARBA" id="ARBA00011322"/>
    </source>
</evidence>
<feature type="region of interest" description="Disordered" evidence="8">
    <location>
        <begin position="1"/>
        <end position="51"/>
    </location>
</feature>
<evidence type="ECO:0000256" key="4">
    <source>
        <dbReference type="ARBA" id="ARBA00022722"/>
    </source>
</evidence>
<organism evidence="11 12">
    <name type="scientific">Stutzerimonas stutzeri (strain A1501)</name>
    <name type="common">Pseudomonas stutzeri</name>
    <dbReference type="NCBI Taxonomy" id="379731"/>
    <lineage>
        <taxon>Bacteria</taxon>
        <taxon>Pseudomonadati</taxon>
        <taxon>Pseudomonadota</taxon>
        <taxon>Gammaproteobacteria</taxon>
        <taxon>Pseudomonadales</taxon>
        <taxon>Pseudomonadaceae</taxon>
        <taxon>Stutzerimonas</taxon>
    </lineage>
</organism>